<protein>
    <submittedName>
        <fullName evidence="2">Uncharacterized protein</fullName>
    </submittedName>
</protein>
<keyword evidence="1" id="KW-0732">Signal</keyword>
<dbReference type="Proteomes" id="UP001160390">
    <property type="component" value="Unassembled WGS sequence"/>
</dbReference>
<accession>A0AA35QEM2</accession>
<proteinExistence type="predicted"/>
<keyword evidence="3" id="KW-1185">Reference proteome</keyword>
<name>A0AA35QEM2_9HYPO</name>
<feature type="chain" id="PRO_5041394283" evidence="1">
    <location>
        <begin position="20"/>
        <end position="96"/>
    </location>
</feature>
<feature type="signal peptide" evidence="1">
    <location>
        <begin position="1"/>
        <end position="19"/>
    </location>
</feature>
<comment type="caution">
    <text evidence="2">The sequence shown here is derived from an EMBL/GenBank/DDBJ whole genome shotgun (WGS) entry which is preliminary data.</text>
</comment>
<sequence length="96" mass="10610">MHFVKTIVSLFALSSFAVAHIGDADLERRDVAEIAHEEYLMARDEYIEKRDLFRRFASKGTCRATKGSGKLCYKGGRACGPCTPMAVTGQLCFCNA</sequence>
<dbReference type="AlphaFoldDB" id="A0AA35QEM2"/>
<organism evidence="2 3">
    <name type="scientific">Clonostachys chloroleuca</name>
    <dbReference type="NCBI Taxonomy" id="1926264"/>
    <lineage>
        <taxon>Eukaryota</taxon>
        <taxon>Fungi</taxon>
        <taxon>Dikarya</taxon>
        <taxon>Ascomycota</taxon>
        <taxon>Pezizomycotina</taxon>
        <taxon>Sordariomycetes</taxon>
        <taxon>Hypocreomycetidae</taxon>
        <taxon>Hypocreales</taxon>
        <taxon>Bionectriaceae</taxon>
        <taxon>Clonostachys</taxon>
    </lineage>
</organism>
<evidence type="ECO:0000256" key="1">
    <source>
        <dbReference type="SAM" id="SignalP"/>
    </source>
</evidence>
<evidence type="ECO:0000313" key="3">
    <source>
        <dbReference type="Proteomes" id="UP001160390"/>
    </source>
</evidence>
<dbReference type="EMBL" id="CABFNP030001344">
    <property type="protein sequence ID" value="CAI6100592.1"/>
    <property type="molecule type" value="Genomic_DNA"/>
</dbReference>
<evidence type="ECO:0000313" key="2">
    <source>
        <dbReference type="EMBL" id="CAI6100592.1"/>
    </source>
</evidence>
<gene>
    <name evidence="2" type="ORF">CCHLO57077_00015528</name>
</gene>
<reference evidence="2" key="1">
    <citation type="submission" date="2023-01" db="EMBL/GenBank/DDBJ databases">
        <authorList>
            <person name="Piombo E."/>
        </authorList>
    </citation>
    <scope>NUCLEOTIDE SEQUENCE</scope>
</reference>